<protein>
    <submittedName>
        <fullName evidence="8">Putative ABC transport system permease protein</fullName>
    </submittedName>
</protein>
<gene>
    <name evidence="8" type="ORF">SAMN05216223_101130</name>
</gene>
<dbReference type="PANTHER" id="PTHR30028">
    <property type="entry name" value="UPF0014 INNER MEMBRANE PROTEIN YBBM-RELATED"/>
    <property type="match status" value="1"/>
</dbReference>
<proteinExistence type="inferred from homology"/>
<accession>A0A1H5SH93</accession>
<evidence type="ECO:0000313" key="9">
    <source>
        <dbReference type="Proteomes" id="UP000236754"/>
    </source>
</evidence>
<feature type="transmembrane region" description="Helical" evidence="7">
    <location>
        <begin position="73"/>
        <end position="90"/>
    </location>
</feature>
<evidence type="ECO:0000256" key="7">
    <source>
        <dbReference type="SAM" id="Phobius"/>
    </source>
</evidence>
<dbReference type="Proteomes" id="UP000236754">
    <property type="component" value="Unassembled WGS sequence"/>
</dbReference>
<keyword evidence="3 7" id="KW-0812">Transmembrane</keyword>
<dbReference type="EMBL" id="FNVU01000001">
    <property type="protein sequence ID" value="SEF49986.1"/>
    <property type="molecule type" value="Genomic_DNA"/>
</dbReference>
<feature type="transmembrane region" description="Helical" evidence="7">
    <location>
        <begin position="130"/>
        <end position="150"/>
    </location>
</feature>
<dbReference type="GO" id="GO:0005886">
    <property type="term" value="C:plasma membrane"/>
    <property type="evidence" value="ECO:0007669"/>
    <property type="project" value="TreeGrafter"/>
</dbReference>
<keyword evidence="9" id="KW-1185">Reference proteome</keyword>
<dbReference type="Pfam" id="PF03649">
    <property type="entry name" value="UPF0014"/>
    <property type="match status" value="1"/>
</dbReference>
<keyword evidence="5 7" id="KW-0472">Membrane</keyword>
<keyword evidence="4 7" id="KW-1133">Transmembrane helix</keyword>
<feature type="transmembrane region" description="Helical" evidence="7">
    <location>
        <begin position="200"/>
        <end position="221"/>
    </location>
</feature>
<evidence type="ECO:0000256" key="4">
    <source>
        <dbReference type="ARBA" id="ARBA00022989"/>
    </source>
</evidence>
<dbReference type="PANTHER" id="PTHR30028:SF0">
    <property type="entry name" value="PROTEIN ALUMINUM SENSITIVE 3"/>
    <property type="match status" value="1"/>
</dbReference>
<comment type="similarity">
    <text evidence="2">Belongs to the UPF0014 family.</text>
</comment>
<comment type="subcellular location">
    <subcellularLocation>
        <location evidence="1">Membrane</location>
        <topology evidence="1">Multi-pass membrane protein</topology>
    </subcellularLocation>
</comment>
<reference evidence="8 9" key="1">
    <citation type="submission" date="2016-10" db="EMBL/GenBank/DDBJ databases">
        <authorList>
            <person name="de Groot N.N."/>
        </authorList>
    </citation>
    <scope>NUCLEOTIDE SEQUENCE [LARGE SCALE GENOMIC DNA]</scope>
    <source>
        <strain evidence="8 9">CGMCC 4.2023</strain>
    </source>
</reference>
<evidence type="ECO:0000256" key="5">
    <source>
        <dbReference type="ARBA" id="ARBA00023136"/>
    </source>
</evidence>
<dbReference type="AlphaFoldDB" id="A0A1H5SH93"/>
<dbReference type="RefSeq" id="WP_407642757.1">
    <property type="nucleotide sequence ID" value="NZ_FNVU01000001.1"/>
</dbReference>
<sequence length="297" mass="30293">MTTASSSSLLPVDRTLGIVLAVLLVVAAGVAAYARLADPRENYARGILLAGVRAAVQLAAVSALIGWVVKHQAALLGFVLVMYAVASRTAGRRVTSDRSWRWAAVPVGAGALPVVALLVLTGLVPIDGIALIPVAGILIGGGLTATVLGGRRALEELAGRAGEVEAAMALGLSDREARMEIARPAASGALIPGLDQTRTVGLVTLPGAFVGMLLGGASAVSAGAVQLFVLIALLVVQAVSVAVVLELVARGRITRPRQGAPVRVPWYRRRGDARGATAGTQRDRTPPAPSRPGGTMP</sequence>
<name>A0A1H5SH93_9ACTN</name>
<feature type="transmembrane region" description="Helical" evidence="7">
    <location>
        <begin position="102"/>
        <end position="124"/>
    </location>
</feature>
<evidence type="ECO:0000256" key="3">
    <source>
        <dbReference type="ARBA" id="ARBA00022692"/>
    </source>
</evidence>
<evidence type="ECO:0000256" key="1">
    <source>
        <dbReference type="ARBA" id="ARBA00004141"/>
    </source>
</evidence>
<feature type="region of interest" description="Disordered" evidence="6">
    <location>
        <begin position="271"/>
        <end position="297"/>
    </location>
</feature>
<dbReference type="InterPro" id="IPR005226">
    <property type="entry name" value="UPF0014_fam"/>
</dbReference>
<feature type="transmembrane region" description="Helical" evidence="7">
    <location>
        <begin position="46"/>
        <end position="67"/>
    </location>
</feature>
<feature type="transmembrane region" description="Helical" evidence="7">
    <location>
        <begin position="227"/>
        <end position="248"/>
    </location>
</feature>
<evidence type="ECO:0000256" key="6">
    <source>
        <dbReference type="SAM" id="MobiDB-lite"/>
    </source>
</evidence>
<organism evidence="8 9">
    <name type="scientific">Actinacidiphila yanglinensis</name>
    <dbReference type="NCBI Taxonomy" id="310779"/>
    <lineage>
        <taxon>Bacteria</taxon>
        <taxon>Bacillati</taxon>
        <taxon>Actinomycetota</taxon>
        <taxon>Actinomycetes</taxon>
        <taxon>Kitasatosporales</taxon>
        <taxon>Streptomycetaceae</taxon>
        <taxon>Actinacidiphila</taxon>
    </lineage>
</organism>
<feature type="transmembrane region" description="Helical" evidence="7">
    <location>
        <begin position="15"/>
        <end position="34"/>
    </location>
</feature>
<evidence type="ECO:0000313" key="8">
    <source>
        <dbReference type="EMBL" id="SEF49986.1"/>
    </source>
</evidence>
<evidence type="ECO:0000256" key="2">
    <source>
        <dbReference type="ARBA" id="ARBA00005268"/>
    </source>
</evidence>